<keyword evidence="2 4" id="KW-0238">DNA-binding</keyword>
<dbReference type="Gene3D" id="1.10.443.10">
    <property type="entry name" value="Intergrase catalytic core"/>
    <property type="match status" value="1"/>
</dbReference>
<dbReference type="SUPFAM" id="SSF56349">
    <property type="entry name" value="DNA breaking-rejoining enzymes"/>
    <property type="match status" value="1"/>
</dbReference>
<dbReference type="CDD" id="cd00397">
    <property type="entry name" value="DNA_BRE_C"/>
    <property type="match status" value="1"/>
</dbReference>
<dbReference type="AlphaFoldDB" id="A0ABD5VIX8"/>
<keyword evidence="3" id="KW-0233">DNA recombination</keyword>
<dbReference type="GO" id="GO:0003677">
    <property type="term" value="F:DNA binding"/>
    <property type="evidence" value="ECO:0007669"/>
    <property type="project" value="UniProtKB-UniRule"/>
</dbReference>
<dbReference type="RefSeq" id="WP_336349873.1">
    <property type="nucleotide sequence ID" value="NZ_JAZAQL010000002.1"/>
</dbReference>
<dbReference type="InterPro" id="IPR050090">
    <property type="entry name" value="Tyrosine_recombinase_XerCD"/>
</dbReference>
<organism evidence="8 9">
    <name type="scientific">Halorubellus litoreus</name>
    <dbReference type="NCBI Taxonomy" id="755308"/>
    <lineage>
        <taxon>Archaea</taxon>
        <taxon>Methanobacteriati</taxon>
        <taxon>Methanobacteriota</taxon>
        <taxon>Stenosarchaea group</taxon>
        <taxon>Halobacteria</taxon>
        <taxon>Halobacteriales</taxon>
        <taxon>Halorubellaceae</taxon>
        <taxon>Halorubellus</taxon>
    </lineage>
</organism>
<feature type="domain" description="Core-binding (CB)" evidence="7">
    <location>
        <begin position="27"/>
        <end position="117"/>
    </location>
</feature>
<evidence type="ECO:0000259" key="6">
    <source>
        <dbReference type="PROSITE" id="PS51898"/>
    </source>
</evidence>
<dbReference type="InterPro" id="IPR044068">
    <property type="entry name" value="CB"/>
</dbReference>
<evidence type="ECO:0000256" key="5">
    <source>
        <dbReference type="SAM" id="MobiDB-lite"/>
    </source>
</evidence>
<comment type="caution">
    <text evidence="8">The sequence shown here is derived from an EMBL/GenBank/DDBJ whole genome shotgun (WGS) entry which is preliminary data.</text>
</comment>
<dbReference type="Proteomes" id="UP001596395">
    <property type="component" value="Unassembled WGS sequence"/>
</dbReference>
<dbReference type="PANTHER" id="PTHR30349">
    <property type="entry name" value="PHAGE INTEGRASE-RELATED"/>
    <property type="match status" value="1"/>
</dbReference>
<dbReference type="PROSITE" id="PS51898">
    <property type="entry name" value="TYR_RECOMBINASE"/>
    <property type="match status" value="1"/>
</dbReference>
<sequence length="367" mass="43085">MLDLNEYPVVTENAESFLNQRQLLDYRSEREDCLRWLLTYGKKPDEAAGYAGGTVKPRSYRMDRFYRFVWEMEGGYTANLTHDHADAWMDHLAHRDVSATHKRNCQKSVKMLYKWLRHERGKGQWEPEITFAADSSTQPRDYLTKEERGAISDAALEYGSIPSYNNLVPAERDRWKQHLAQRFEKPKSNVVPEDWERANGWKIPSLVWTSLDAGLRPTEVERSTTSWIDTDNSVLRIPKEESAKNREHWVVGLRDRTAEMLSRWCQERRAYPEYDDTESIWLTREGNPFGVSALRYLLHRLCEIADIDTEHRQMSWYAIRHSVGTYMTREEDLAAAQAQLRHKSAETTMKYDQTPVEDRQDALDRMG</sequence>
<keyword evidence="1" id="KW-0229">DNA integration</keyword>
<dbReference type="Pfam" id="PF00589">
    <property type="entry name" value="Phage_integrase"/>
    <property type="match status" value="1"/>
</dbReference>
<dbReference type="InterPro" id="IPR002104">
    <property type="entry name" value="Integrase_catalytic"/>
</dbReference>
<protein>
    <submittedName>
        <fullName evidence="8">Tyrosine-type recombinase/integrase</fullName>
    </submittedName>
</protein>
<proteinExistence type="predicted"/>
<dbReference type="GO" id="GO:0015074">
    <property type="term" value="P:DNA integration"/>
    <property type="evidence" value="ECO:0007669"/>
    <property type="project" value="UniProtKB-KW"/>
</dbReference>
<keyword evidence="9" id="KW-1185">Reference proteome</keyword>
<gene>
    <name evidence="8" type="ORF">ACFQGB_08445</name>
</gene>
<reference evidence="8 9" key="1">
    <citation type="journal article" date="2019" name="Int. J. Syst. Evol. Microbiol.">
        <title>The Global Catalogue of Microorganisms (GCM) 10K type strain sequencing project: providing services to taxonomists for standard genome sequencing and annotation.</title>
        <authorList>
            <consortium name="The Broad Institute Genomics Platform"/>
            <consortium name="The Broad Institute Genome Sequencing Center for Infectious Disease"/>
            <person name="Wu L."/>
            <person name="Ma J."/>
        </authorList>
    </citation>
    <scope>NUCLEOTIDE SEQUENCE [LARGE SCALE GENOMIC DNA]</scope>
    <source>
        <strain evidence="8 9">GX26</strain>
    </source>
</reference>
<evidence type="ECO:0000256" key="2">
    <source>
        <dbReference type="ARBA" id="ARBA00023125"/>
    </source>
</evidence>
<dbReference type="InterPro" id="IPR011010">
    <property type="entry name" value="DNA_brk_join_enz"/>
</dbReference>
<dbReference type="GO" id="GO:0006310">
    <property type="term" value="P:DNA recombination"/>
    <property type="evidence" value="ECO:0007669"/>
    <property type="project" value="UniProtKB-KW"/>
</dbReference>
<feature type="compositionally biased region" description="Basic and acidic residues" evidence="5">
    <location>
        <begin position="356"/>
        <end position="367"/>
    </location>
</feature>
<evidence type="ECO:0000313" key="8">
    <source>
        <dbReference type="EMBL" id="MFC6952891.1"/>
    </source>
</evidence>
<dbReference type="InterPro" id="IPR010998">
    <property type="entry name" value="Integrase_recombinase_N"/>
</dbReference>
<dbReference type="Gene3D" id="1.10.150.130">
    <property type="match status" value="1"/>
</dbReference>
<feature type="domain" description="Tyr recombinase" evidence="6">
    <location>
        <begin position="185"/>
        <end position="365"/>
    </location>
</feature>
<feature type="region of interest" description="Disordered" evidence="5">
    <location>
        <begin position="347"/>
        <end position="367"/>
    </location>
</feature>
<accession>A0ABD5VIX8</accession>
<dbReference type="EMBL" id="JBHSXN010000002">
    <property type="protein sequence ID" value="MFC6952891.1"/>
    <property type="molecule type" value="Genomic_DNA"/>
</dbReference>
<evidence type="ECO:0000256" key="1">
    <source>
        <dbReference type="ARBA" id="ARBA00022908"/>
    </source>
</evidence>
<dbReference type="InterPro" id="IPR013762">
    <property type="entry name" value="Integrase-like_cat_sf"/>
</dbReference>
<name>A0ABD5VIX8_9EURY</name>
<evidence type="ECO:0000256" key="3">
    <source>
        <dbReference type="ARBA" id="ARBA00023172"/>
    </source>
</evidence>
<evidence type="ECO:0000259" key="7">
    <source>
        <dbReference type="PROSITE" id="PS51900"/>
    </source>
</evidence>
<evidence type="ECO:0000256" key="4">
    <source>
        <dbReference type="PROSITE-ProRule" id="PRU01248"/>
    </source>
</evidence>
<dbReference type="PROSITE" id="PS51900">
    <property type="entry name" value="CB"/>
    <property type="match status" value="1"/>
</dbReference>
<evidence type="ECO:0000313" key="9">
    <source>
        <dbReference type="Proteomes" id="UP001596395"/>
    </source>
</evidence>
<dbReference type="PANTHER" id="PTHR30349:SF41">
    <property type="entry name" value="INTEGRASE_RECOMBINASE PROTEIN MJ0367-RELATED"/>
    <property type="match status" value="1"/>
</dbReference>